<dbReference type="InterPro" id="IPR029470">
    <property type="entry name" value="PDDEXK_4"/>
</dbReference>
<reference evidence="1 2" key="1">
    <citation type="submission" date="2014-08" db="EMBL/GenBank/DDBJ databases">
        <title>Comparative genomics of the Paenibacillus odorifer group.</title>
        <authorList>
            <person name="den Bakker H.C."/>
            <person name="Tsai Y.-C."/>
            <person name="Martin N."/>
            <person name="Korlach J."/>
            <person name="Wiedmann M."/>
        </authorList>
    </citation>
    <scope>NUCLEOTIDE SEQUENCE [LARGE SCALE GENOMIC DNA]</scope>
    <source>
        <strain evidence="1 2">DSM 14472</strain>
    </source>
</reference>
<dbReference type="OrthoDB" id="1453311at2"/>
<evidence type="ECO:0000313" key="1">
    <source>
        <dbReference type="EMBL" id="AIQ62458.1"/>
    </source>
</evidence>
<dbReference type="EMBL" id="CP009286">
    <property type="protein sequence ID" value="AIQ62458.1"/>
    <property type="molecule type" value="Genomic_DNA"/>
</dbReference>
<evidence type="ECO:0008006" key="3">
    <source>
        <dbReference type="Google" id="ProtNLM"/>
    </source>
</evidence>
<dbReference type="KEGG" id="pste:PSTEL_04380"/>
<dbReference type="AlphaFoldDB" id="A0A089LTD1"/>
<dbReference type="RefSeq" id="WP_038693684.1">
    <property type="nucleotide sequence ID" value="NZ_CP009286.1"/>
</dbReference>
<dbReference type="HOGENOM" id="CLU_030707_1_0_9"/>
<keyword evidence="2" id="KW-1185">Reference proteome</keyword>
<evidence type="ECO:0000313" key="2">
    <source>
        <dbReference type="Proteomes" id="UP000029507"/>
    </source>
</evidence>
<name>A0A089LTD1_9BACL</name>
<dbReference type="Proteomes" id="UP000029507">
    <property type="component" value="Chromosome"/>
</dbReference>
<sequence length="397" mass="46773">MEDLYQQVTRFVTNNQLLEQLNARLNEFNPFKVLRVSQHEIRHSNMLGWLLNPQENHQLGDLFLKKMLAEVLYGEIQVQNHQLQITDIMLGTLYDAEVLREWRNIDLLIFSKANSLVILIENKVYAGLADHQLSKYITTVKQRYPNVKNVVPIYLTINGDEAPHREYYSFSHRSILDILNSIIYLHKEHMNNQVADFIRFYIQTLEALTMQDEKLVQLCREIYKHHKEAIEAIIEYGTISTSSLNQAFELLENELNCISHNEDSKFFLSDKERWFLPKELQLQIPSLSRKWKSPKALSYFFAAEEKRLLLILELGPISDIQKRSEILSNILENNKKQFFSRKSNSSSYTRIRSKSIEIDDWSDTEHVSGQMKILLEQKFQYAEVNEELKSLLINNNF</sequence>
<organism evidence="1 2">
    <name type="scientific">Paenibacillus stellifer</name>
    <dbReference type="NCBI Taxonomy" id="169760"/>
    <lineage>
        <taxon>Bacteria</taxon>
        <taxon>Bacillati</taxon>
        <taxon>Bacillota</taxon>
        <taxon>Bacilli</taxon>
        <taxon>Bacillales</taxon>
        <taxon>Paenibacillaceae</taxon>
        <taxon>Paenibacillus</taxon>
    </lineage>
</organism>
<dbReference type="STRING" id="169760.PSTEL_04380"/>
<dbReference type="Pfam" id="PF14281">
    <property type="entry name" value="PDDEXK_4"/>
    <property type="match status" value="1"/>
</dbReference>
<proteinExistence type="predicted"/>
<gene>
    <name evidence="1" type="ORF">PSTEL_04380</name>
</gene>
<accession>A0A089LTD1</accession>
<protein>
    <recommendedName>
        <fullName evidence="3">PD-(D/E)XK nuclease superfamily protein</fullName>
    </recommendedName>
</protein>